<dbReference type="InterPro" id="IPR029058">
    <property type="entry name" value="AB_hydrolase_fold"/>
</dbReference>
<proteinExistence type="inferred from homology"/>
<feature type="region of interest" description="Disordered" evidence="19">
    <location>
        <begin position="455"/>
        <end position="510"/>
    </location>
</feature>
<keyword evidence="6" id="KW-0812">Transmembrane</keyword>
<protein>
    <recommendedName>
        <fullName evidence="17">Pheromone-processing carboxypeptidase KEX1</fullName>
        <ecNumber evidence="15">3.4.16.6</ecNumber>
    </recommendedName>
    <alternativeName>
        <fullName evidence="18">Carboxypeptidase D</fullName>
    </alternativeName>
    <alternativeName>
        <fullName evidence="16">Pheromone-processing carboxypeptidase kex1</fullName>
    </alternativeName>
</protein>
<dbReference type="FunFam" id="3.40.50.1820:FF:000121">
    <property type="entry name" value="Carboxypeptidase D"/>
    <property type="match status" value="1"/>
</dbReference>
<dbReference type="GO" id="GO:0006915">
    <property type="term" value="P:apoptotic process"/>
    <property type="evidence" value="ECO:0007669"/>
    <property type="project" value="UniProtKB-KW"/>
</dbReference>
<evidence type="ECO:0000256" key="11">
    <source>
        <dbReference type="ARBA" id="ARBA00023034"/>
    </source>
</evidence>
<name>A0AAD5EDX1_UMBRA</name>
<dbReference type="GO" id="GO:0004185">
    <property type="term" value="F:serine-type carboxypeptidase activity"/>
    <property type="evidence" value="ECO:0007669"/>
    <property type="project" value="UniProtKB-EC"/>
</dbReference>
<evidence type="ECO:0000256" key="2">
    <source>
        <dbReference type="ARBA" id="ARBA00004393"/>
    </source>
</evidence>
<keyword evidence="12" id="KW-0472">Membrane</keyword>
<reference evidence="21" key="1">
    <citation type="submission" date="2021-06" db="EMBL/GenBank/DDBJ databases">
        <authorList>
            <consortium name="DOE Joint Genome Institute"/>
            <person name="Mondo S.J."/>
            <person name="Amses K.R."/>
            <person name="Simmons D.R."/>
            <person name="Longcore J.E."/>
            <person name="Seto K."/>
            <person name="Alves G.H."/>
            <person name="Bonds A.E."/>
            <person name="Quandt C.A."/>
            <person name="Davis W.J."/>
            <person name="Chang Y."/>
            <person name="Letcher P.M."/>
            <person name="Powell M.J."/>
            <person name="Kuo A."/>
            <person name="Labutti K."/>
            <person name="Pangilinan J."/>
            <person name="Andreopoulos W."/>
            <person name="Tritt A."/>
            <person name="Riley R."/>
            <person name="Hundley H."/>
            <person name="Johnson J."/>
            <person name="Lipzen A."/>
            <person name="Barry K."/>
            <person name="Berbee M.L."/>
            <person name="Buchler N.E."/>
            <person name="Grigoriev I.V."/>
            <person name="Spatafora J.W."/>
            <person name="Stajich J.E."/>
            <person name="James T.Y."/>
        </authorList>
    </citation>
    <scope>NUCLEOTIDE SEQUENCE</scope>
    <source>
        <strain evidence="21">AG</strain>
    </source>
</reference>
<evidence type="ECO:0000313" key="21">
    <source>
        <dbReference type="EMBL" id="KAI8581933.1"/>
    </source>
</evidence>
<dbReference type="PANTHER" id="PTHR11802">
    <property type="entry name" value="SERINE PROTEASE FAMILY S10 SERINE CARBOXYPEPTIDASE"/>
    <property type="match status" value="1"/>
</dbReference>
<dbReference type="InterPro" id="IPR001563">
    <property type="entry name" value="Peptidase_S10"/>
</dbReference>
<keyword evidence="9" id="KW-0378">Hydrolase</keyword>
<dbReference type="InterPro" id="IPR033124">
    <property type="entry name" value="Ser_caboxypep_his_AS"/>
</dbReference>
<comment type="similarity">
    <text evidence="3">Belongs to the peptidase S10 family.</text>
</comment>
<dbReference type="Gene3D" id="3.40.50.1820">
    <property type="entry name" value="alpha/beta hydrolase"/>
    <property type="match status" value="1"/>
</dbReference>
<evidence type="ECO:0000256" key="10">
    <source>
        <dbReference type="ARBA" id="ARBA00022989"/>
    </source>
</evidence>
<evidence type="ECO:0000256" key="12">
    <source>
        <dbReference type="ARBA" id="ARBA00023136"/>
    </source>
</evidence>
<evidence type="ECO:0000256" key="19">
    <source>
        <dbReference type="SAM" id="MobiDB-lite"/>
    </source>
</evidence>
<dbReference type="AlphaFoldDB" id="A0AAD5EDX1"/>
<accession>A0AAD5EDX1</accession>
<comment type="function">
    <text evidence="14">Protease with a carboxypeptidase B-like function involved in the C-terminal processing of the lysine and arginine residues from protein precursors. Promotes cell fusion and is involved in the programmed cell death.</text>
</comment>
<evidence type="ECO:0000256" key="5">
    <source>
        <dbReference type="ARBA" id="ARBA00022670"/>
    </source>
</evidence>
<dbReference type="EC" id="3.4.16.6" evidence="15"/>
<evidence type="ECO:0000256" key="14">
    <source>
        <dbReference type="ARBA" id="ARBA00037042"/>
    </source>
</evidence>
<evidence type="ECO:0000256" key="18">
    <source>
        <dbReference type="ARBA" id="ARBA00042717"/>
    </source>
</evidence>
<comment type="subcellular location">
    <subcellularLocation>
        <location evidence="2">Golgi apparatus</location>
        <location evidence="2">trans-Golgi network membrane</location>
        <topology evidence="2">Single-pass type I membrane protein</topology>
    </subcellularLocation>
</comment>
<keyword evidence="13" id="KW-0325">Glycoprotein</keyword>
<comment type="catalytic activity">
    <reaction evidence="1">
        <text>Preferential release of a C-terminal arginine or lysine residue.</text>
        <dbReference type="EC" id="3.4.16.6"/>
    </reaction>
</comment>
<dbReference type="PANTHER" id="PTHR11802:SF190">
    <property type="entry name" value="PHEROMONE-PROCESSING CARBOXYPEPTIDASE KEX1"/>
    <property type="match status" value="1"/>
</dbReference>
<dbReference type="GO" id="GO:0006508">
    <property type="term" value="P:proteolysis"/>
    <property type="evidence" value="ECO:0007669"/>
    <property type="project" value="UniProtKB-KW"/>
</dbReference>
<dbReference type="RefSeq" id="XP_051446937.1">
    <property type="nucleotide sequence ID" value="XM_051587173.1"/>
</dbReference>
<evidence type="ECO:0000256" key="8">
    <source>
        <dbReference type="ARBA" id="ARBA00022729"/>
    </source>
</evidence>
<keyword evidence="7" id="KW-0053">Apoptosis</keyword>
<reference evidence="21" key="2">
    <citation type="journal article" date="2022" name="Proc. Natl. Acad. Sci. U.S.A.">
        <title>Diploid-dominant life cycles characterize the early evolution of Fungi.</title>
        <authorList>
            <person name="Amses K.R."/>
            <person name="Simmons D.R."/>
            <person name="Longcore J.E."/>
            <person name="Mondo S.J."/>
            <person name="Seto K."/>
            <person name="Jeronimo G.H."/>
            <person name="Bonds A.E."/>
            <person name="Quandt C.A."/>
            <person name="Davis W.J."/>
            <person name="Chang Y."/>
            <person name="Federici B.A."/>
            <person name="Kuo A."/>
            <person name="LaButti K."/>
            <person name="Pangilinan J."/>
            <person name="Andreopoulos W."/>
            <person name="Tritt A."/>
            <person name="Riley R."/>
            <person name="Hundley H."/>
            <person name="Johnson J."/>
            <person name="Lipzen A."/>
            <person name="Barry K."/>
            <person name="Lang B.F."/>
            <person name="Cuomo C.A."/>
            <person name="Buchler N.E."/>
            <person name="Grigoriev I.V."/>
            <person name="Spatafora J.W."/>
            <person name="Stajich J.E."/>
            <person name="James T.Y."/>
        </authorList>
    </citation>
    <scope>NUCLEOTIDE SEQUENCE</scope>
    <source>
        <strain evidence="21">AG</strain>
    </source>
</reference>
<evidence type="ECO:0000256" key="16">
    <source>
        <dbReference type="ARBA" id="ARBA00040403"/>
    </source>
</evidence>
<dbReference type="EMBL" id="MU620903">
    <property type="protein sequence ID" value="KAI8581933.1"/>
    <property type="molecule type" value="Genomic_DNA"/>
</dbReference>
<evidence type="ECO:0000256" key="7">
    <source>
        <dbReference type="ARBA" id="ARBA00022703"/>
    </source>
</evidence>
<feature type="compositionally biased region" description="Acidic residues" evidence="19">
    <location>
        <begin position="487"/>
        <end position="504"/>
    </location>
</feature>
<keyword evidence="10" id="KW-1133">Transmembrane helix</keyword>
<dbReference type="GeneID" id="75912520"/>
<evidence type="ECO:0000256" key="3">
    <source>
        <dbReference type="ARBA" id="ARBA00009431"/>
    </source>
</evidence>
<evidence type="ECO:0000256" key="1">
    <source>
        <dbReference type="ARBA" id="ARBA00001003"/>
    </source>
</evidence>
<keyword evidence="5" id="KW-0645">Protease</keyword>
<feature type="signal peptide" evidence="20">
    <location>
        <begin position="1"/>
        <end position="25"/>
    </location>
</feature>
<dbReference type="GO" id="GO:0005802">
    <property type="term" value="C:trans-Golgi network"/>
    <property type="evidence" value="ECO:0007669"/>
    <property type="project" value="TreeGrafter"/>
</dbReference>
<evidence type="ECO:0000313" key="22">
    <source>
        <dbReference type="Proteomes" id="UP001206595"/>
    </source>
</evidence>
<dbReference type="Proteomes" id="UP001206595">
    <property type="component" value="Unassembled WGS sequence"/>
</dbReference>
<keyword evidence="4" id="KW-0121">Carboxypeptidase</keyword>
<keyword evidence="22" id="KW-1185">Reference proteome</keyword>
<evidence type="ECO:0000256" key="4">
    <source>
        <dbReference type="ARBA" id="ARBA00022645"/>
    </source>
</evidence>
<evidence type="ECO:0000256" key="20">
    <source>
        <dbReference type="SAM" id="SignalP"/>
    </source>
</evidence>
<comment type="caution">
    <text evidence="21">The sequence shown here is derived from an EMBL/GenBank/DDBJ whole genome shotgun (WGS) entry which is preliminary data.</text>
</comment>
<dbReference type="SUPFAM" id="SSF53474">
    <property type="entry name" value="alpha/beta-Hydrolases"/>
    <property type="match status" value="1"/>
</dbReference>
<dbReference type="PRINTS" id="PR00724">
    <property type="entry name" value="CRBOXYPTASEC"/>
</dbReference>
<keyword evidence="11" id="KW-0333">Golgi apparatus</keyword>
<sequence length="510" mass="57156">MRLLRLSSLLWSIASFHAANHFVHAAEAEDYRIKALPGIADLGNMTQYAGHIEISPEHNANIFFWLLNSQNVKSSNKLVIWLNGGPGCSSMDGMFLENGPYRVNPDMTVDINPGGWQDHANIVFVDQPVGTGFSFANTDSYVKNMTEMAISFNTFLDLFFEVFPERTTNELYIAGESFAGTYIPYIAQHLLQQNKAAGTKKYDLRGLAIGNGWISPLHQYEASYDFALRENLLKGQYKTIASEHLEYCRASLERQELISIGVCEQILSDTIDSTTYMEDDHFYCINQYDIRMTKEPSPQCGITWPHELHDVTKYLTSKSVVQAIHANKQMLGWTECSGAVGRALDYDESQPSYYLLPDILEEVPILLFSGDKDLICNSLGTEYLIGNLTWGGAKGFQGSTAQEWHIGDKIAGYNTTARNLTYVLVKDASHMVPYDKPVEMLDMINRFIGVSDGTVKDTPSWVGPQPNEDKEIPAPSSDPVQSSPETSDGEGEGEVNEDEDDDPWSEYYNW</sequence>
<gene>
    <name evidence="21" type="ORF">K450DRAFT_229967</name>
</gene>
<keyword evidence="8 20" id="KW-0732">Signal</keyword>
<evidence type="ECO:0000256" key="13">
    <source>
        <dbReference type="ARBA" id="ARBA00023180"/>
    </source>
</evidence>
<evidence type="ECO:0000256" key="9">
    <source>
        <dbReference type="ARBA" id="ARBA00022801"/>
    </source>
</evidence>
<organism evidence="21 22">
    <name type="scientific">Umbelopsis ramanniana AG</name>
    <dbReference type="NCBI Taxonomy" id="1314678"/>
    <lineage>
        <taxon>Eukaryota</taxon>
        <taxon>Fungi</taxon>
        <taxon>Fungi incertae sedis</taxon>
        <taxon>Mucoromycota</taxon>
        <taxon>Mucoromycotina</taxon>
        <taxon>Umbelopsidomycetes</taxon>
        <taxon>Umbelopsidales</taxon>
        <taxon>Umbelopsidaceae</taxon>
        <taxon>Umbelopsis</taxon>
    </lineage>
</organism>
<dbReference type="PROSITE" id="PS00560">
    <property type="entry name" value="CARBOXYPEPT_SER_HIS"/>
    <property type="match status" value="1"/>
</dbReference>
<evidence type="ECO:0000256" key="15">
    <source>
        <dbReference type="ARBA" id="ARBA00038895"/>
    </source>
</evidence>
<evidence type="ECO:0000256" key="17">
    <source>
        <dbReference type="ARBA" id="ARBA00040628"/>
    </source>
</evidence>
<evidence type="ECO:0000256" key="6">
    <source>
        <dbReference type="ARBA" id="ARBA00022692"/>
    </source>
</evidence>
<dbReference type="Pfam" id="PF00450">
    <property type="entry name" value="Peptidase_S10"/>
    <property type="match status" value="1"/>
</dbReference>
<feature type="chain" id="PRO_5041958040" description="Pheromone-processing carboxypeptidase KEX1" evidence="20">
    <location>
        <begin position="26"/>
        <end position="510"/>
    </location>
</feature>